<feature type="non-terminal residue" evidence="1">
    <location>
        <position position="60"/>
    </location>
</feature>
<protein>
    <submittedName>
        <fullName evidence="1">Uncharacterized protein</fullName>
    </submittedName>
</protein>
<keyword evidence="2" id="KW-1185">Reference proteome</keyword>
<evidence type="ECO:0000313" key="2">
    <source>
        <dbReference type="Proteomes" id="UP000595437"/>
    </source>
</evidence>
<dbReference type="EMBL" id="CP045891">
    <property type="protein sequence ID" value="QQP58164.1"/>
    <property type="molecule type" value="Genomic_DNA"/>
</dbReference>
<dbReference type="Proteomes" id="UP000595437">
    <property type="component" value="Chromosome 2"/>
</dbReference>
<organism evidence="1 2">
    <name type="scientific">Caligus rogercresseyi</name>
    <name type="common">Sea louse</name>
    <dbReference type="NCBI Taxonomy" id="217165"/>
    <lineage>
        <taxon>Eukaryota</taxon>
        <taxon>Metazoa</taxon>
        <taxon>Ecdysozoa</taxon>
        <taxon>Arthropoda</taxon>
        <taxon>Crustacea</taxon>
        <taxon>Multicrustacea</taxon>
        <taxon>Hexanauplia</taxon>
        <taxon>Copepoda</taxon>
        <taxon>Siphonostomatoida</taxon>
        <taxon>Caligidae</taxon>
        <taxon>Caligus</taxon>
    </lineage>
</organism>
<evidence type="ECO:0000313" key="1">
    <source>
        <dbReference type="EMBL" id="QQP58164.1"/>
    </source>
</evidence>
<reference evidence="2" key="1">
    <citation type="submission" date="2021-01" db="EMBL/GenBank/DDBJ databases">
        <title>Caligus Genome Assembly.</title>
        <authorList>
            <person name="Gallardo-Escarate C."/>
        </authorList>
    </citation>
    <scope>NUCLEOTIDE SEQUENCE [LARGE SCALE GENOMIC DNA]</scope>
</reference>
<gene>
    <name evidence="1" type="ORF">FKW44_003394</name>
</gene>
<proteinExistence type="predicted"/>
<name>A0A7T8KLK8_CALRO</name>
<accession>A0A7T8KLK8</accession>
<feature type="non-terminal residue" evidence="1">
    <location>
        <position position="1"/>
    </location>
</feature>
<dbReference type="AlphaFoldDB" id="A0A7T8KLK8"/>
<sequence length="60" mass="7044">YIKLGVKLSEERKLRIRELEARREEEGGGILQDEKLQEINHNFTKGHLIRSGFNLVPKEQ</sequence>